<comment type="similarity">
    <text evidence="3">Belongs to the glycosyl hydrolase 63 family.</text>
</comment>
<dbReference type="InterPro" id="IPR031631">
    <property type="entry name" value="Glyco_hydro_63N"/>
</dbReference>
<dbReference type="PANTHER" id="PTHR10412:SF11">
    <property type="entry name" value="MANNOSYL-OLIGOSACCHARIDE GLUCOSIDASE"/>
    <property type="match status" value="1"/>
</dbReference>
<keyword evidence="3" id="KW-0256">Endoplasmic reticulum</keyword>
<comment type="function">
    <text evidence="3">Cleaves the distal alpha 1,2-linked glucose residue from the Glc(3)Man(9)GlcNAc(2) oligosaccharide precursor.</text>
</comment>
<feature type="domain" description="Glycosyl hydrolase family 63 N-terminal" evidence="4">
    <location>
        <begin position="77"/>
        <end position="118"/>
    </location>
</feature>
<evidence type="ECO:0000259" key="4">
    <source>
        <dbReference type="Pfam" id="PF16923"/>
    </source>
</evidence>
<accession>A0A903VF14</accession>
<dbReference type="GO" id="GO:0004573">
    <property type="term" value="F:Glc3Man9GlcNAc2 oligosaccharide glucosidase activity"/>
    <property type="evidence" value="ECO:0007669"/>
    <property type="project" value="UniProtKB-UniRule"/>
</dbReference>
<dbReference type="Gene3D" id="2.70.98.110">
    <property type="entry name" value="Glycosyl hydrolase family 63, N-terminal domain"/>
    <property type="match status" value="1"/>
</dbReference>
<evidence type="ECO:0000256" key="1">
    <source>
        <dbReference type="ARBA" id="ARBA00022801"/>
    </source>
</evidence>
<dbReference type="Pfam" id="PF16923">
    <property type="entry name" value="Glyco_hydro_63N"/>
    <property type="match status" value="1"/>
</dbReference>
<name>A0A903VF14_AEDAE</name>
<dbReference type="OrthoDB" id="410058at2759"/>
<dbReference type="EnsemblMetazoa" id="AAEL021742-RA">
    <property type="protein sequence ID" value="AAEL021742-PA"/>
    <property type="gene ID" value="AAEL021742"/>
</dbReference>
<gene>
    <name evidence="5" type="primary">110680749</name>
</gene>
<dbReference type="InterPro" id="IPR038518">
    <property type="entry name" value="Glyco_hydro_63N_sf"/>
</dbReference>
<dbReference type="Proteomes" id="UP000008820">
    <property type="component" value="Unassembled WGS sequence"/>
</dbReference>
<evidence type="ECO:0000256" key="2">
    <source>
        <dbReference type="ARBA" id="ARBA00023295"/>
    </source>
</evidence>
<sequence length="134" mass="15354">MTSNNKPKKVDFKKTKRKPLTETVTKQNSWKTLAVSFTGLTILGVVAAITYQGYLETRVSTPFSQHKLVSDGGDDGMLWGSYRPGVYFGMKSREEHPLLTGLMWYLPSQLRSLSDIRLVYCRTVSSWRPWRTVF</sequence>
<keyword evidence="6" id="KW-1185">Reference proteome</keyword>
<keyword evidence="1 3" id="KW-0378">Hydrolase</keyword>
<dbReference type="GO" id="GO:0006487">
    <property type="term" value="P:protein N-linked glycosylation"/>
    <property type="evidence" value="ECO:0007669"/>
    <property type="project" value="UniProtKB-UniRule"/>
</dbReference>
<reference evidence="6" key="1">
    <citation type="submission" date="2017-06" db="EMBL/GenBank/DDBJ databases">
        <title>Aedes aegypti genome working group (AGWG) sequencing and assembly.</title>
        <authorList>
            <consortium name="Aedes aegypti Genome Working Group (AGWG)"/>
            <person name="Matthews B.J."/>
        </authorList>
    </citation>
    <scope>NUCLEOTIDE SEQUENCE [LARGE SCALE GENOMIC DNA]</scope>
    <source>
        <strain evidence="6">LVP_AGWG</strain>
    </source>
</reference>
<evidence type="ECO:0000313" key="6">
    <source>
        <dbReference type="Proteomes" id="UP000008820"/>
    </source>
</evidence>
<protein>
    <recommendedName>
        <fullName evidence="3">Mannosyl-oligosaccharide glucosidase</fullName>
        <ecNumber evidence="3">3.2.1.106</ecNumber>
    </recommendedName>
</protein>
<dbReference type="AlphaFoldDB" id="A0A903VF14"/>
<reference evidence="5" key="2">
    <citation type="submission" date="2022-10" db="UniProtKB">
        <authorList>
            <consortium name="EnsemblMetazoa"/>
        </authorList>
    </citation>
    <scope>IDENTIFICATION</scope>
    <source>
        <strain evidence="5">LVP_AGWG</strain>
    </source>
</reference>
<organism evidence="5 6">
    <name type="scientific">Aedes aegypti</name>
    <name type="common">Yellowfever mosquito</name>
    <name type="synonym">Culex aegypti</name>
    <dbReference type="NCBI Taxonomy" id="7159"/>
    <lineage>
        <taxon>Eukaryota</taxon>
        <taxon>Metazoa</taxon>
        <taxon>Ecdysozoa</taxon>
        <taxon>Arthropoda</taxon>
        <taxon>Hexapoda</taxon>
        <taxon>Insecta</taxon>
        <taxon>Pterygota</taxon>
        <taxon>Neoptera</taxon>
        <taxon>Endopterygota</taxon>
        <taxon>Diptera</taxon>
        <taxon>Nematocera</taxon>
        <taxon>Culicoidea</taxon>
        <taxon>Culicidae</taxon>
        <taxon>Culicinae</taxon>
        <taxon>Aedini</taxon>
        <taxon>Aedes</taxon>
        <taxon>Stegomyia</taxon>
    </lineage>
</organism>
<dbReference type="GO" id="GO:0005789">
    <property type="term" value="C:endoplasmic reticulum membrane"/>
    <property type="evidence" value="ECO:0007669"/>
    <property type="project" value="UniProtKB-SubCell"/>
</dbReference>
<proteinExistence type="inferred from homology"/>
<evidence type="ECO:0000313" key="5">
    <source>
        <dbReference type="EnsemblMetazoa" id="AAEL021742-PA"/>
    </source>
</evidence>
<keyword evidence="2 3" id="KW-0326">Glycosidase</keyword>
<evidence type="ECO:0000256" key="3">
    <source>
        <dbReference type="RuleBase" id="RU368089"/>
    </source>
</evidence>
<comment type="catalytic activity">
    <reaction evidence="3">
        <text>N(4)-(alpha-D-Glc-(1-&gt;2)-alpha-D-Glc-(1-&gt;3)-alpha-D-Glc-(1-&gt;3)-alpha-D-Man-(1-&gt;2)-alpha-D-Man-(1-&gt;2)-alpha-D-Man-(1-&gt;3)-[alpha-D-Man-(1-&gt;2)-alpha-D-Man-(1-&gt;3)-[alpha-D-Man-(1-&gt;2)-alpha-D-Man-(1-&gt;6)]-alpha-D-Man-(1-&gt;6)]-beta-D-Man-(1-&gt;4)-beta-D-GlcNAc-(1-&gt;4)-beta-D-GlcNAc)-L-asparaginyl-[protein] + H2O = N(4)-(alpha-D-Glc-(1-&gt;3)-alpha-D-Glc-(1-&gt;3)-alpha-D-Man-(1-&gt;2)-alpha-D-Man-(1-&gt;2)-alpha-D-Man-(1-&gt;3)-[alpha-D-Man-(1-&gt;2)-alpha-D-Man-(1-&gt;3)-[alpha-D-Man-(1-&gt;2)-alpha-D-Man-(1-&gt;6)]-alpha-D-Man-(1-&gt;6)]-beta-D-Man-(1-&gt;4)-beta-D-GlcNAc-(1-&gt;4)-beta-D-GlcNAc)-L-asparaginyl-[protein] + beta-D-glucose</text>
        <dbReference type="Rhea" id="RHEA:55988"/>
        <dbReference type="Rhea" id="RHEA-COMP:12806"/>
        <dbReference type="Rhea" id="RHEA-COMP:14355"/>
        <dbReference type="ChEBI" id="CHEBI:15377"/>
        <dbReference type="ChEBI" id="CHEBI:15903"/>
        <dbReference type="ChEBI" id="CHEBI:59082"/>
        <dbReference type="ChEBI" id="CHEBI:132537"/>
        <dbReference type="EC" id="3.2.1.106"/>
    </reaction>
</comment>
<dbReference type="EC" id="3.2.1.106" evidence="3"/>
<dbReference type="InterPro" id="IPR004888">
    <property type="entry name" value="Glycoside_hydrolase_63"/>
</dbReference>
<comment type="subcellular location">
    <subcellularLocation>
        <location evidence="3">Endoplasmic reticulum membrane</location>
        <topology evidence="3">Single-pass type II membrane protein</topology>
    </subcellularLocation>
</comment>
<dbReference type="GO" id="GO:0009311">
    <property type="term" value="P:oligosaccharide metabolic process"/>
    <property type="evidence" value="ECO:0007669"/>
    <property type="project" value="UniProtKB-UniRule"/>
</dbReference>
<dbReference type="PANTHER" id="PTHR10412">
    <property type="entry name" value="MANNOSYL-OLIGOSACCHARIDE GLUCOSIDASE"/>
    <property type="match status" value="1"/>
</dbReference>